<keyword evidence="1" id="KW-0472">Membrane</keyword>
<protein>
    <submittedName>
        <fullName evidence="2">Uncharacterized protein</fullName>
    </submittedName>
</protein>
<dbReference type="Proteomes" id="UP000184550">
    <property type="component" value="Unassembled WGS sequence"/>
</dbReference>
<dbReference type="EMBL" id="CZCU02000155">
    <property type="protein sequence ID" value="VXD23681.1"/>
    <property type="molecule type" value="Genomic_DNA"/>
</dbReference>
<organism evidence="2 3">
    <name type="scientific">Planktothrix serta PCC 8927</name>
    <dbReference type="NCBI Taxonomy" id="671068"/>
    <lineage>
        <taxon>Bacteria</taxon>
        <taxon>Bacillati</taxon>
        <taxon>Cyanobacteriota</taxon>
        <taxon>Cyanophyceae</taxon>
        <taxon>Oscillatoriophycideae</taxon>
        <taxon>Oscillatoriales</taxon>
        <taxon>Microcoleaceae</taxon>
        <taxon>Planktothrix</taxon>
    </lineage>
</organism>
<sequence>MYLPIPGFFGISTPLISQVMLASPMLSVGTISVITVLPLVKLFNFQVLELGTSFASQGKNFNASR</sequence>
<keyword evidence="1" id="KW-0812">Transmembrane</keyword>
<reference evidence="2" key="1">
    <citation type="submission" date="2019-10" db="EMBL/GenBank/DDBJ databases">
        <authorList>
            <consortium name="Genoscope - CEA"/>
            <person name="William W."/>
        </authorList>
    </citation>
    <scope>NUCLEOTIDE SEQUENCE [LARGE SCALE GENOMIC DNA]</scope>
    <source>
        <strain evidence="2">BBR_PRJEB10992</strain>
    </source>
</reference>
<dbReference type="AlphaFoldDB" id="A0A7Z9C1N3"/>
<keyword evidence="3" id="KW-1185">Reference proteome</keyword>
<proteinExistence type="predicted"/>
<name>A0A7Z9C1N3_9CYAN</name>
<keyword evidence="1" id="KW-1133">Transmembrane helix</keyword>
<accession>A0A7Z9C1N3</accession>
<evidence type="ECO:0000313" key="2">
    <source>
        <dbReference type="EMBL" id="VXD23681.1"/>
    </source>
</evidence>
<evidence type="ECO:0000313" key="3">
    <source>
        <dbReference type="Proteomes" id="UP000184550"/>
    </source>
</evidence>
<evidence type="ECO:0000256" key="1">
    <source>
        <dbReference type="SAM" id="Phobius"/>
    </source>
</evidence>
<comment type="caution">
    <text evidence="2">The sequence shown here is derived from an EMBL/GenBank/DDBJ whole genome shotgun (WGS) entry which is preliminary data.</text>
</comment>
<feature type="transmembrane region" description="Helical" evidence="1">
    <location>
        <begin position="20"/>
        <end position="40"/>
    </location>
</feature>
<gene>
    <name evidence="2" type="ORF">PL8927_780246</name>
</gene>